<sequence>MRLLKVLNEGKLEVPRWVTRLERELKKERDAENRKLKKAAKDVTSVSSSSGFSMIERLGFKSLTNAVVSSQETPQSNKRKRDETNDAKLTASNNQAKQSKTDASTDSAKTPSRSTPKNSVLERKPSQAEKSTSSTKKNNASRPVSAPFPDAYRVSYPDVELDWLGYSTEGFRLAFSECGEQWWSRFKRGNFQGILIIERVPTKANKTTDIPFKWRGRRLDNAEDAEGTGRVRHILSKASYLGSSIKNPAASRPR</sequence>
<evidence type="ECO:0000256" key="1">
    <source>
        <dbReference type="SAM" id="MobiDB-lite"/>
    </source>
</evidence>
<keyword evidence="3" id="KW-1185">Reference proteome</keyword>
<reference evidence="2" key="1">
    <citation type="journal article" date="2020" name="Stud. Mycol.">
        <title>101 Dothideomycetes genomes: a test case for predicting lifestyles and emergence of pathogens.</title>
        <authorList>
            <person name="Haridas S."/>
            <person name="Albert R."/>
            <person name="Binder M."/>
            <person name="Bloem J."/>
            <person name="Labutti K."/>
            <person name="Salamov A."/>
            <person name="Andreopoulos B."/>
            <person name="Baker S."/>
            <person name="Barry K."/>
            <person name="Bills G."/>
            <person name="Bluhm B."/>
            <person name="Cannon C."/>
            <person name="Castanera R."/>
            <person name="Culley D."/>
            <person name="Daum C."/>
            <person name="Ezra D."/>
            <person name="Gonzalez J."/>
            <person name="Henrissat B."/>
            <person name="Kuo A."/>
            <person name="Liang C."/>
            <person name="Lipzen A."/>
            <person name="Lutzoni F."/>
            <person name="Magnuson J."/>
            <person name="Mondo S."/>
            <person name="Nolan M."/>
            <person name="Ohm R."/>
            <person name="Pangilinan J."/>
            <person name="Park H.-J."/>
            <person name="Ramirez L."/>
            <person name="Alfaro M."/>
            <person name="Sun H."/>
            <person name="Tritt A."/>
            <person name="Yoshinaga Y."/>
            <person name="Zwiers L.-H."/>
            <person name="Turgeon B."/>
            <person name="Goodwin S."/>
            <person name="Spatafora J."/>
            <person name="Crous P."/>
            <person name="Grigoriev I."/>
        </authorList>
    </citation>
    <scope>NUCLEOTIDE SEQUENCE</scope>
    <source>
        <strain evidence="2">CBS 207.26</strain>
    </source>
</reference>
<dbReference type="EMBL" id="ML994651">
    <property type="protein sequence ID" value="KAF2181803.1"/>
    <property type="molecule type" value="Genomic_DNA"/>
</dbReference>
<gene>
    <name evidence="2" type="ORF">K469DRAFT_691873</name>
</gene>
<dbReference type="OrthoDB" id="4121058at2759"/>
<proteinExistence type="predicted"/>
<protein>
    <submittedName>
        <fullName evidence="2">Uncharacterized protein</fullName>
    </submittedName>
</protein>
<feature type="compositionally biased region" description="Polar residues" evidence="1">
    <location>
        <begin position="90"/>
        <end position="118"/>
    </location>
</feature>
<feature type="region of interest" description="Disordered" evidence="1">
    <location>
        <begin position="28"/>
        <end position="50"/>
    </location>
</feature>
<dbReference type="Proteomes" id="UP000800200">
    <property type="component" value="Unassembled WGS sequence"/>
</dbReference>
<accession>A0A6A6DRX4</accession>
<evidence type="ECO:0000313" key="3">
    <source>
        <dbReference type="Proteomes" id="UP000800200"/>
    </source>
</evidence>
<dbReference type="AlphaFoldDB" id="A0A6A6DRX4"/>
<feature type="region of interest" description="Disordered" evidence="1">
    <location>
        <begin position="68"/>
        <end position="149"/>
    </location>
</feature>
<name>A0A6A6DRX4_9PEZI</name>
<organism evidence="2 3">
    <name type="scientific">Zopfia rhizophila CBS 207.26</name>
    <dbReference type="NCBI Taxonomy" id="1314779"/>
    <lineage>
        <taxon>Eukaryota</taxon>
        <taxon>Fungi</taxon>
        <taxon>Dikarya</taxon>
        <taxon>Ascomycota</taxon>
        <taxon>Pezizomycotina</taxon>
        <taxon>Dothideomycetes</taxon>
        <taxon>Dothideomycetes incertae sedis</taxon>
        <taxon>Zopfiaceae</taxon>
        <taxon>Zopfia</taxon>
    </lineage>
</organism>
<evidence type="ECO:0000313" key="2">
    <source>
        <dbReference type="EMBL" id="KAF2181803.1"/>
    </source>
</evidence>